<dbReference type="RefSeq" id="WP_052438826.1">
    <property type="nucleotide sequence ID" value="NZ_BBPN01000016.1"/>
</dbReference>
<dbReference type="Proteomes" id="UP000183015">
    <property type="component" value="Unassembled WGS sequence"/>
</dbReference>
<dbReference type="CDD" id="cd04859">
    <property type="entry name" value="Prim_Pol"/>
    <property type="match status" value="1"/>
</dbReference>
<dbReference type="SUPFAM" id="SSF56747">
    <property type="entry name" value="Prim-pol domain"/>
    <property type="match status" value="1"/>
</dbReference>
<dbReference type="AlphaFoldDB" id="A0A1H8AEU3"/>
<reference evidence="4" key="1">
    <citation type="submission" date="2016-10" db="EMBL/GenBank/DDBJ databases">
        <authorList>
            <person name="Varghese N."/>
        </authorList>
    </citation>
    <scope>NUCLEOTIDE SEQUENCE [LARGE SCALE GENOMIC DNA]</scope>
    <source>
        <strain evidence="4">DSM 45096 / BCRC 16803 / CGMCC 4.1857 / CIP 109030 / JCM 12277 / KCTC 19219 / NBRC 100920 / 33214</strain>
    </source>
</reference>
<evidence type="ECO:0000256" key="1">
    <source>
        <dbReference type="SAM" id="MobiDB-lite"/>
    </source>
</evidence>
<evidence type="ECO:0000313" key="3">
    <source>
        <dbReference type="EMBL" id="SEM68057.1"/>
    </source>
</evidence>
<name>A0A1H8AEU3_STRJI</name>
<gene>
    <name evidence="3" type="ORF">SAMN05414137_14317</name>
</gene>
<accession>A0A1H8AEU3</accession>
<dbReference type="eggNOG" id="COG5519">
    <property type="taxonomic scope" value="Bacteria"/>
</dbReference>
<evidence type="ECO:0000313" key="4">
    <source>
        <dbReference type="Proteomes" id="UP000183015"/>
    </source>
</evidence>
<feature type="domain" description="DNA primase/polymerase bifunctional N-terminal" evidence="2">
    <location>
        <begin position="8"/>
        <end position="224"/>
    </location>
</feature>
<feature type="region of interest" description="Disordered" evidence="1">
    <location>
        <begin position="235"/>
        <end position="258"/>
    </location>
</feature>
<dbReference type="EMBL" id="FOAZ01000043">
    <property type="protein sequence ID" value="SEM68057.1"/>
    <property type="molecule type" value="Genomic_DNA"/>
</dbReference>
<keyword evidence="4" id="KW-1185">Reference proteome</keyword>
<dbReference type="SMART" id="SM00943">
    <property type="entry name" value="Prim-Pol"/>
    <property type="match status" value="1"/>
</dbReference>
<proteinExistence type="predicted"/>
<organism evidence="3 4">
    <name type="scientific">Streptacidiphilus jiangxiensis</name>
    <dbReference type="NCBI Taxonomy" id="235985"/>
    <lineage>
        <taxon>Bacteria</taxon>
        <taxon>Bacillati</taxon>
        <taxon>Actinomycetota</taxon>
        <taxon>Actinomycetes</taxon>
        <taxon>Kitasatosporales</taxon>
        <taxon>Streptomycetaceae</taxon>
        <taxon>Streptacidiphilus</taxon>
    </lineage>
</organism>
<sequence>MSGGLELAMRCAGRGWWVHPLLPGSKLPVGNCRRCRPPVPGGRPPCGFPDLGAGGCGCLAAGRWCHGVRAATTDPDLIRRWWCRDFAVGVATGPSGLLVVDLDDHHHRLPERELVLPGIDLAAVPEADRVRTGVDVLELLCRVRRAESLLHAPPTLTVRTPGGGVHLWYRAGGARYTQSSGRLGWQIDVRAGWSTAVAPTNRTPAGCYQVTGPESEPARLPRWLALELARVGLRSRDPAADPPPARIRLPRPAARHRPHDAAAYAAAALRREAETVAGARSGRNDQLNRAGFRLGQMVGAGLLELVDVHRALTEAAALAGIDPGEAKAQSTLRRALQAGMRSPRTIPSPGARP</sequence>
<dbReference type="STRING" id="235985.SAMN05414137_14317"/>
<dbReference type="Pfam" id="PF09250">
    <property type="entry name" value="Prim-Pol"/>
    <property type="match status" value="1"/>
</dbReference>
<evidence type="ECO:0000259" key="2">
    <source>
        <dbReference type="SMART" id="SM00943"/>
    </source>
</evidence>
<feature type="region of interest" description="Disordered" evidence="1">
    <location>
        <begin position="329"/>
        <end position="353"/>
    </location>
</feature>
<dbReference type="InterPro" id="IPR015330">
    <property type="entry name" value="DNA_primase/pol_bifunc_N"/>
</dbReference>
<protein>
    <submittedName>
        <fullName evidence="3">Bifunctional DNA primase/polymerase, N-terminal</fullName>
    </submittedName>
</protein>